<accession>C6RG73</accession>
<reference evidence="1 2" key="1">
    <citation type="submission" date="2009-07" db="EMBL/GenBank/DDBJ databases">
        <authorList>
            <person name="Madupu R."/>
            <person name="Sebastian Y."/>
            <person name="Durkin A.S."/>
            <person name="Torralba M."/>
            <person name="Methe B."/>
            <person name="Sutton G.G."/>
            <person name="Strausberg R.L."/>
            <person name="Nelson K.E."/>
        </authorList>
    </citation>
    <scope>NUCLEOTIDE SEQUENCE [LARGE SCALE GENOMIC DNA]</scope>
    <source>
        <strain evidence="1 2">RM3277</strain>
    </source>
</reference>
<sequence>MSKFDYSCFIPCGHWSKRGQNKSDAFSCRHCATKFVLAFKSVLNLARRGFAAQI</sequence>
<evidence type="ECO:0000313" key="2">
    <source>
        <dbReference type="Proteomes" id="UP000003107"/>
    </source>
</evidence>
<organism evidence="1 2">
    <name type="scientific">Campylobacter showae RM3277</name>
    <dbReference type="NCBI Taxonomy" id="553219"/>
    <lineage>
        <taxon>Bacteria</taxon>
        <taxon>Pseudomonadati</taxon>
        <taxon>Campylobacterota</taxon>
        <taxon>Epsilonproteobacteria</taxon>
        <taxon>Campylobacterales</taxon>
        <taxon>Campylobacteraceae</taxon>
        <taxon>Campylobacter</taxon>
    </lineage>
</organism>
<protein>
    <submittedName>
        <fullName evidence="1">Uncharacterized protein</fullName>
    </submittedName>
</protein>
<name>C6RG73_9BACT</name>
<comment type="caution">
    <text evidence="1">The sequence shown here is derived from an EMBL/GenBank/DDBJ whole genome shotgun (WGS) entry which is preliminary data.</text>
</comment>
<proteinExistence type="predicted"/>
<keyword evidence="2" id="KW-1185">Reference proteome</keyword>
<dbReference type="STRING" id="553219.CAMSH0001_2337"/>
<dbReference type="Proteomes" id="UP000003107">
    <property type="component" value="Unassembled WGS sequence"/>
</dbReference>
<dbReference type="EMBL" id="ACVQ01000018">
    <property type="protein sequence ID" value="EET79768.1"/>
    <property type="molecule type" value="Genomic_DNA"/>
</dbReference>
<dbReference type="AlphaFoldDB" id="C6RG73"/>
<evidence type="ECO:0000313" key="1">
    <source>
        <dbReference type="EMBL" id="EET79768.1"/>
    </source>
</evidence>
<gene>
    <name evidence="1" type="ORF">CAMSH0001_2337</name>
</gene>